<evidence type="ECO:0000256" key="6">
    <source>
        <dbReference type="ARBA" id="ARBA00022490"/>
    </source>
</evidence>
<sequence>MEHTIKGAGETGLEHSLRDMILRNTNSPSTHYNNLLSQAETPRVNQTVNPQGSNARPQCNDYQRSPQTQHQAPQPSSTPDRRNLQSQHAPQAPYHRTANYAQANRGAFRQNDSQSPQRGSRGPQAGYHGYSGRGRGNSDGFHRSQFLPRAAVDPNTFQRGGQSQQPHLYDPRVQQQHYQTSRLAVHEAQSRFLEHLAAAEVARVRMSPAELEEKERYLAVLSDVCREVCEADPENLPLISLESFGSIRSGFANAGSDMDLVIVVRDQTPSSACFSLHERGLPRSLERALLDLGYGARLLSRTRVPIIKVCQKPGENLLSKLRAERERWDLLDHDKKYPDTNQVDAADVDVSQTLKIDGGAAEPGSSAASTEDGELDSERSVMKEATTINTLPTKSQETQEETPTSTTPQKKSTWTRERQAGPLDFPKDGVGIQCDINFFNPLGLHNTQLLRCYSLCDARVQPMVLFVKLWAKRRRVNSSYSGTLSSYGYVLMVLHYLVNVAQPPVLPNLQHSWRPNANCTPHGANRVEVDNWTVDFWRNEDEILSAIAAGQMVSNNESLGSLLAGFFQYYSSLGGGGGKSRPFHWTREVLSLRTRGGILTKDEKGWVKAATEESEGKRIQHRYLFAIEDPFELAHNVARTVTHNGIVAIRDEFRRAFRLLQAVGHGEDVGAELLAPLTEAEEQASETNNTGNGHIKGAGGGRRPVDGNTLLPPTLTRQQHVPRSVTAPLNVTSQDSFPALPRSASQNKGRHRT</sequence>
<dbReference type="SUPFAM" id="SSF81301">
    <property type="entry name" value="Nucleotidyltransferase"/>
    <property type="match status" value="1"/>
</dbReference>
<feature type="domain" description="PAP-associated" evidence="11">
    <location>
        <begin position="558"/>
        <end position="635"/>
    </location>
</feature>
<keyword evidence="6" id="KW-0963">Cytoplasm</keyword>
<evidence type="ECO:0000256" key="9">
    <source>
        <dbReference type="ARBA" id="ARBA00022842"/>
    </source>
</evidence>
<dbReference type="Proteomes" id="UP000504637">
    <property type="component" value="Unplaced"/>
</dbReference>
<keyword evidence="7" id="KW-0808">Transferase</keyword>
<dbReference type="AlphaFoldDB" id="A0A6J3MFT0"/>
<dbReference type="GO" id="GO:1990817">
    <property type="term" value="F:poly(A) RNA polymerase activity"/>
    <property type="evidence" value="ECO:0007669"/>
    <property type="project" value="UniProtKB-EC"/>
</dbReference>
<protein>
    <recommendedName>
        <fullName evidence="5">polynucleotide adenylyltransferase</fullName>
        <ecNumber evidence="5">2.7.7.19</ecNumber>
    </recommendedName>
</protein>
<dbReference type="GeneID" id="54365145"/>
<reference evidence="14" key="2">
    <citation type="submission" date="2020-04" db="EMBL/GenBank/DDBJ databases">
        <authorList>
            <consortium name="NCBI Genome Project"/>
        </authorList>
    </citation>
    <scope>NUCLEOTIDE SEQUENCE</scope>
    <source>
        <strain evidence="14">CBS 342.82</strain>
    </source>
</reference>
<evidence type="ECO:0000256" key="7">
    <source>
        <dbReference type="ARBA" id="ARBA00022679"/>
    </source>
</evidence>
<comment type="cofactor">
    <cofactor evidence="2">
        <name>Mg(2+)</name>
        <dbReference type="ChEBI" id="CHEBI:18420"/>
    </cofactor>
</comment>
<keyword evidence="8" id="KW-0479">Metal-binding</keyword>
<gene>
    <name evidence="14" type="ORF">K489DRAFT_407243</name>
</gene>
<evidence type="ECO:0000256" key="1">
    <source>
        <dbReference type="ARBA" id="ARBA00001936"/>
    </source>
</evidence>
<evidence type="ECO:0000256" key="4">
    <source>
        <dbReference type="ARBA" id="ARBA00008593"/>
    </source>
</evidence>
<dbReference type="OrthoDB" id="407432at2759"/>
<dbReference type="InterPro" id="IPR043519">
    <property type="entry name" value="NT_sf"/>
</dbReference>
<reference evidence="14" key="1">
    <citation type="submission" date="2020-01" db="EMBL/GenBank/DDBJ databases">
        <authorList>
            <consortium name="DOE Joint Genome Institute"/>
            <person name="Haridas S."/>
            <person name="Albert R."/>
            <person name="Binder M."/>
            <person name="Bloem J."/>
            <person name="Labutti K."/>
            <person name="Salamov A."/>
            <person name="Andreopoulos B."/>
            <person name="Baker S.E."/>
            <person name="Barry K."/>
            <person name="Bills G."/>
            <person name="Bluhm B.H."/>
            <person name="Cannon C."/>
            <person name="Castanera R."/>
            <person name="Culley D.E."/>
            <person name="Daum C."/>
            <person name="Ezra D."/>
            <person name="Gonzalez J.B."/>
            <person name="Henrissat B."/>
            <person name="Kuo A."/>
            <person name="Liang C."/>
            <person name="Lipzen A."/>
            <person name="Lutzoni F."/>
            <person name="Magnuson J."/>
            <person name="Mondo S."/>
            <person name="Nolan M."/>
            <person name="Ohm R."/>
            <person name="Pangilinan J."/>
            <person name="Park H.-J."/>
            <person name="Ramirez L."/>
            <person name="Alfaro M."/>
            <person name="Sun H."/>
            <person name="Tritt A."/>
            <person name="Yoshinaga Y."/>
            <person name="Zwiers L.-H."/>
            <person name="Turgeon B.G."/>
            <person name="Goodwin S.B."/>
            <person name="Spatafora J.W."/>
            <person name="Crous P.W."/>
            <person name="Grigoriev I.V."/>
        </authorList>
    </citation>
    <scope>NUCLEOTIDE SEQUENCE</scope>
    <source>
        <strain evidence="14">CBS 342.82</strain>
    </source>
</reference>
<feature type="region of interest" description="Disordered" evidence="10">
    <location>
        <begin position="679"/>
        <end position="753"/>
    </location>
</feature>
<dbReference type="EC" id="2.7.7.19" evidence="5"/>
<feature type="compositionally biased region" description="Polar residues" evidence="10">
    <location>
        <begin position="41"/>
        <end position="89"/>
    </location>
</feature>
<dbReference type="GO" id="GO:0010605">
    <property type="term" value="P:negative regulation of macromolecule metabolic process"/>
    <property type="evidence" value="ECO:0007669"/>
    <property type="project" value="UniProtKB-ARBA"/>
</dbReference>
<dbReference type="GO" id="GO:0050265">
    <property type="term" value="F:RNA uridylyltransferase activity"/>
    <property type="evidence" value="ECO:0007669"/>
    <property type="project" value="TreeGrafter"/>
</dbReference>
<evidence type="ECO:0000259" key="11">
    <source>
        <dbReference type="Pfam" id="PF03828"/>
    </source>
</evidence>
<comment type="subcellular location">
    <subcellularLocation>
        <location evidence="3">Cytoplasm</location>
    </subcellularLocation>
</comment>
<feature type="compositionally biased region" description="Polar residues" evidence="10">
    <location>
        <begin position="715"/>
        <end position="736"/>
    </location>
</feature>
<dbReference type="InterPro" id="IPR054708">
    <property type="entry name" value="MTPAP-like_central"/>
</dbReference>
<dbReference type="Gene3D" id="1.10.1410.10">
    <property type="match status" value="1"/>
</dbReference>
<accession>A0A6J3MFT0</accession>
<proteinExistence type="inferred from homology"/>
<dbReference type="PANTHER" id="PTHR12271">
    <property type="entry name" value="POLY A POLYMERASE CID PAP -RELATED"/>
    <property type="match status" value="1"/>
</dbReference>
<evidence type="ECO:0000256" key="8">
    <source>
        <dbReference type="ARBA" id="ARBA00022723"/>
    </source>
</evidence>
<evidence type="ECO:0000313" key="13">
    <source>
        <dbReference type="Proteomes" id="UP000504637"/>
    </source>
</evidence>
<feature type="region of interest" description="Disordered" evidence="10">
    <location>
        <begin position="356"/>
        <end position="424"/>
    </location>
</feature>
<dbReference type="PANTHER" id="PTHR12271:SF40">
    <property type="entry name" value="POLY(A) RNA POLYMERASE GLD2"/>
    <property type="match status" value="1"/>
</dbReference>
<keyword evidence="13" id="KW-1185">Reference proteome</keyword>
<evidence type="ECO:0000259" key="12">
    <source>
        <dbReference type="Pfam" id="PF22600"/>
    </source>
</evidence>
<evidence type="ECO:0000256" key="2">
    <source>
        <dbReference type="ARBA" id="ARBA00001946"/>
    </source>
</evidence>
<dbReference type="RefSeq" id="XP_033463550.1">
    <property type="nucleotide sequence ID" value="XM_033607345.1"/>
</dbReference>
<dbReference type="GO" id="GO:0005737">
    <property type="term" value="C:cytoplasm"/>
    <property type="evidence" value="ECO:0007669"/>
    <property type="project" value="UniProtKB-SubCell"/>
</dbReference>
<feature type="region of interest" description="Disordered" evidence="10">
    <location>
        <begin position="41"/>
        <end position="93"/>
    </location>
</feature>
<reference evidence="14" key="3">
    <citation type="submission" date="2025-08" db="UniProtKB">
        <authorList>
            <consortium name="RefSeq"/>
        </authorList>
    </citation>
    <scope>IDENTIFICATION</scope>
    <source>
        <strain evidence="14">CBS 342.82</strain>
    </source>
</reference>
<dbReference type="Gene3D" id="3.30.460.10">
    <property type="entry name" value="Beta Polymerase, domain 2"/>
    <property type="match status" value="1"/>
</dbReference>
<feature type="region of interest" description="Disordered" evidence="10">
    <location>
        <begin position="108"/>
        <end position="143"/>
    </location>
</feature>
<keyword evidence="9" id="KW-0460">Magnesium</keyword>
<feature type="compositionally biased region" description="Low complexity" evidence="10">
    <location>
        <begin position="358"/>
        <end position="369"/>
    </location>
</feature>
<name>A0A6J3MFT0_9PEZI</name>
<comment type="similarity">
    <text evidence="4">Belongs to the DNA polymerase type-B-like family.</text>
</comment>
<feature type="compositionally biased region" description="Low complexity" evidence="10">
    <location>
        <begin position="392"/>
        <end position="412"/>
    </location>
</feature>
<comment type="cofactor">
    <cofactor evidence="1">
        <name>Mn(2+)</name>
        <dbReference type="ChEBI" id="CHEBI:29035"/>
    </cofactor>
</comment>
<evidence type="ECO:0000313" key="14">
    <source>
        <dbReference type="RefSeq" id="XP_033463550.1"/>
    </source>
</evidence>
<dbReference type="Pfam" id="PF22600">
    <property type="entry name" value="MTPAP-like_central"/>
    <property type="match status" value="1"/>
</dbReference>
<feature type="domain" description="Poly(A) RNA polymerase mitochondrial-like central palm" evidence="12">
    <location>
        <begin position="203"/>
        <end position="312"/>
    </location>
</feature>
<dbReference type="GO" id="GO:0031123">
    <property type="term" value="P:RNA 3'-end processing"/>
    <property type="evidence" value="ECO:0007669"/>
    <property type="project" value="TreeGrafter"/>
</dbReference>
<organism evidence="14">
    <name type="scientific">Dissoconium aciculare CBS 342.82</name>
    <dbReference type="NCBI Taxonomy" id="1314786"/>
    <lineage>
        <taxon>Eukaryota</taxon>
        <taxon>Fungi</taxon>
        <taxon>Dikarya</taxon>
        <taxon>Ascomycota</taxon>
        <taxon>Pezizomycotina</taxon>
        <taxon>Dothideomycetes</taxon>
        <taxon>Dothideomycetidae</taxon>
        <taxon>Mycosphaerellales</taxon>
        <taxon>Dissoconiaceae</taxon>
        <taxon>Dissoconium</taxon>
    </lineage>
</organism>
<dbReference type="GO" id="GO:0046872">
    <property type="term" value="F:metal ion binding"/>
    <property type="evidence" value="ECO:0007669"/>
    <property type="project" value="UniProtKB-KW"/>
</dbReference>
<dbReference type="SUPFAM" id="SSF81631">
    <property type="entry name" value="PAP/OAS1 substrate-binding domain"/>
    <property type="match status" value="1"/>
</dbReference>
<evidence type="ECO:0000256" key="3">
    <source>
        <dbReference type="ARBA" id="ARBA00004496"/>
    </source>
</evidence>
<evidence type="ECO:0000256" key="5">
    <source>
        <dbReference type="ARBA" id="ARBA00012388"/>
    </source>
</evidence>
<evidence type="ECO:0000256" key="10">
    <source>
        <dbReference type="SAM" id="MobiDB-lite"/>
    </source>
</evidence>
<dbReference type="Pfam" id="PF03828">
    <property type="entry name" value="PAP_assoc"/>
    <property type="match status" value="1"/>
</dbReference>
<dbReference type="InterPro" id="IPR002058">
    <property type="entry name" value="PAP_assoc"/>
</dbReference>